<dbReference type="PROSITE" id="PS00189">
    <property type="entry name" value="LIPOYL"/>
    <property type="match status" value="1"/>
</dbReference>
<dbReference type="HAMAP" id="MF_00272">
    <property type="entry name" value="GcvH"/>
    <property type="match status" value="1"/>
</dbReference>
<evidence type="ECO:0000256" key="3">
    <source>
        <dbReference type="HAMAP-Rule" id="MF_00272"/>
    </source>
</evidence>
<dbReference type="InterPro" id="IPR033753">
    <property type="entry name" value="GCV_H/Fam206"/>
</dbReference>
<dbReference type="SUPFAM" id="SSF51230">
    <property type="entry name" value="Single hybrid motif"/>
    <property type="match status" value="1"/>
</dbReference>
<dbReference type="CDD" id="cd06848">
    <property type="entry name" value="GCS_H"/>
    <property type="match status" value="1"/>
</dbReference>
<dbReference type="PANTHER" id="PTHR11715:SF3">
    <property type="entry name" value="GLYCINE CLEAVAGE SYSTEM H PROTEIN-RELATED"/>
    <property type="match status" value="1"/>
</dbReference>
<proteinExistence type="inferred from homology"/>
<evidence type="ECO:0000259" key="5">
    <source>
        <dbReference type="PROSITE" id="PS50968"/>
    </source>
</evidence>
<evidence type="ECO:0000256" key="4">
    <source>
        <dbReference type="PIRSR" id="PIRSR617453-50"/>
    </source>
</evidence>
<dbReference type="AlphaFoldDB" id="A0A519BEI9"/>
<comment type="function">
    <text evidence="3">The glycine cleavage system catalyzes the degradation of glycine. The H protein shuttles the methylamine group of glycine from the P protein to the T protein.</text>
</comment>
<comment type="subunit">
    <text evidence="3">The glycine cleavage system is composed of four proteins: P, T, L and H.</text>
</comment>
<reference evidence="6 7" key="1">
    <citation type="journal article" date="2019" name="ISME J.">
        <title>Insights into ecological role of a new deltaproteobacterial order Candidatus Acidulodesulfobacterales by metagenomics and metatranscriptomics.</title>
        <authorList>
            <person name="Tan S."/>
            <person name="Liu J."/>
            <person name="Fang Y."/>
            <person name="Hedlund B.P."/>
            <person name="Lian Z.H."/>
            <person name="Huang L.Y."/>
            <person name="Li J.T."/>
            <person name="Huang L.N."/>
            <person name="Li W.J."/>
            <person name="Jiang H.C."/>
            <person name="Dong H.L."/>
            <person name="Shu W.S."/>
        </authorList>
    </citation>
    <scope>NUCLEOTIDE SEQUENCE [LARGE SCALE GENOMIC DNA]</scope>
    <source>
        <strain evidence="6">AP2</strain>
    </source>
</reference>
<evidence type="ECO:0000313" key="7">
    <source>
        <dbReference type="Proteomes" id="UP000316562"/>
    </source>
</evidence>
<dbReference type="InterPro" id="IPR017453">
    <property type="entry name" value="GCV_H_sub"/>
</dbReference>
<comment type="caution">
    <text evidence="6">The sequence shown here is derived from an EMBL/GenBank/DDBJ whole genome shotgun (WGS) entry which is preliminary data.</text>
</comment>
<gene>
    <name evidence="3 6" type="primary">gcvH</name>
    <name evidence="6" type="ORF">EVJ46_09155</name>
</gene>
<organism evidence="6 7">
    <name type="scientific">Acididesulfobacter guangdongensis</name>
    <dbReference type="NCBI Taxonomy" id="2597225"/>
    <lineage>
        <taxon>Bacteria</taxon>
        <taxon>Deltaproteobacteria</taxon>
        <taxon>Candidatus Acidulodesulfobacterales</taxon>
        <taxon>Candidatus Acididesulfobacter</taxon>
    </lineage>
</organism>
<evidence type="ECO:0000256" key="2">
    <source>
        <dbReference type="ARBA" id="ARBA00022823"/>
    </source>
</evidence>
<dbReference type="EMBL" id="SGBC01000004">
    <property type="protein sequence ID" value="RZD15686.1"/>
    <property type="molecule type" value="Genomic_DNA"/>
</dbReference>
<dbReference type="InterPro" id="IPR011053">
    <property type="entry name" value="Single_hybrid_motif"/>
</dbReference>
<dbReference type="NCBIfam" id="TIGR00527">
    <property type="entry name" value="gcvH"/>
    <property type="match status" value="1"/>
</dbReference>
<accession>A0A519BEI9</accession>
<dbReference type="InterPro" id="IPR000089">
    <property type="entry name" value="Biotin_lipoyl"/>
</dbReference>
<name>A0A519BEI9_ACIG2</name>
<dbReference type="GO" id="GO:0005960">
    <property type="term" value="C:glycine cleavage complex"/>
    <property type="evidence" value="ECO:0007669"/>
    <property type="project" value="InterPro"/>
</dbReference>
<dbReference type="Proteomes" id="UP000316562">
    <property type="component" value="Unassembled WGS sequence"/>
</dbReference>
<dbReference type="InterPro" id="IPR002930">
    <property type="entry name" value="GCV_H"/>
</dbReference>
<dbReference type="GO" id="GO:0019464">
    <property type="term" value="P:glycine decarboxylation via glycine cleavage system"/>
    <property type="evidence" value="ECO:0007669"/>
    <property type="project" value="UniProtKB-UniRule"/>
</dbReference>
<keyword evidence="2 3" id="KW-0450">Lipoyl</keyword>
<dbReference type="GO" id="GO:0005829">
    <property type="term" value="C:cytosol"/>
    <property type="evidence" value="ECO:0007669"/>
    <property type="project" value="TreeGrafter"/>
</dbReference>
<dbReference type="Pfam" id="PF01597">
    <property type="entry name" value="GCV_H"/>
    <property type="match status" value="1"/>
</dbReference>
<evidence type="ECO:0000256" key="1">
    <source>
        <dbReference type="ARBA" id="ARBA00009249"/>
    </source>
</evidence>
<protein>
    <recommendedName>
        <fullName evidence="3">Glycine cleavage system H protein</fullName>
    </recommendedName>
</protein>
<comment type="similarity">
    <text evidence="1 3">Belongs to the GcvH family.</text>
</comment>
<feature type="domain" description="Lipoyl-binding" evidence="5">
    <location>
        <begin position="22"/>
        <end position="104"/>
    </location>
</feature>
<dbReference type="PANTHER" id="PTHR11715">
    <property type="entry name" value="GLYCINE CLEAVAGE SYSTEM H PROTEIN"/>
    <property type="match status" value="1"/>
</dbReference>
<dbReference type="PROSITE" id="PS50968">
    <property type="entry name" value="BIOTINYL_LIPOYL"/>
    <property type="match status" value="1"/>
</dbReference>
<dbReference type="GO" id="GO:0009249">
    <property type="term" value="P:protein lipoylation"/>
    <property type="evidence" value="ECO:0007669"/>
    <property type="project" value="TreeGrafter"/>
</dbReference>
<sequence length="128" mass="14448">MDVPKNLKYNSEHLWVKVNGDKALIGVTDFAQDQLGDIIYVDIPEAGYELEQNESFGTIESAKSVSELYAPVSGQVTRINESLKDEPELINEEPYDTGWILEVKLNNENEVEELLSPEQYEELLNSGN</sequence>
<evidence type="ECO:0000313" key="6">
    <source>
        <dbReference type="EMBL" id="RZD15686.1"/>
    </source>
</evidence>
<dbReference type="InterPro" id="IPR003016">
    <property type="entry name" value="2-oxoA_DH_lipoyl-BS"/>
</dbReference>
<dbReference type="NCBIfam" id="NF002270">
    <property type="entry name" value="PRK01202.1"/>
    <property type="match status" value="1"/>
</dbReference>
<dbReference type="Gene3D" id="2.40.50.100">
    <property type="match status" value="1"/>
</dbReference>
<comment type="cofactor">
    <cofactor evidence="3">
        <name>(R)-lipoate</name>
        <dbReference type="ChEBI" id="CHEBI:83088"/>
    </cofactor>
    <text evidence="3">Binds 1 lipoyl cofactor covalently.</text>
</comment>
<feature type="modified residue" description="N6-lipoyllysine" evidence="3 4">
    <location>
        <position position="63"/>
    </location>
</feature>